<dbReference type="OrthoDB" id="2900663at2759"/>
<reference evidence="1 2" key="1">
    <citation type="journal article" date="2018" name="Evol. Lett.">
        <title>Horizontal gene cluster transfer increased hallucinogenic mushroom diversity.</title>
        <authorList>
            <person name="Reynolds H.T."/>
            <person name="Vijayakumar V."/>
            <person name="Gluck-Thaler E."/>
            <person name="Korotkin H.B."/>
            <person name="Matheny P.B."/>
            <person name="Slot J.C."/>
        </authorList>
    </citation>
    <scope>NUCLEOTIDE SEQUENCE [LARGE SCALE GENOMIC DNA]</scope>
    <source>
        <strain evidence="1 2">2629</strain>
    </source>
</reference>
<dbReference type="InterPro" id="IPR032675">
    <property type="entry name" value="LRR_dom_sf"/>
</dbReference>
<protein>
    <recommendedName>
        <fullName evidence="3">F-box domain-containing protein</fullName>
    </recommendedName>
</protein>
<dbReference type="Gene3D" id="3.80.10.10">
    <property type="entry name" value="Ribonuclease Inhibitor"/>
    <property type="match status" value="1"/>
</dbReference>
<proteinExistence type="predicted"/>
<gene>
    <name evidence="1" type="ORF">CVT24_010594</name>
</gene>
<dbReference type="Proteomes" id="UP000284842">
    <property type="component" value="Unassembled WGS sequence"/>
</dbReference>
<dbReference type="EMBL" id="NHTK01005652">
    <property type="protein sequence ID" value="PPQ75651.1"/>
    <property type="molecule type" value="Genomic_DNA"/>
</dbReference>
<name>A0A409WAY0_9AGAR</name>
<dbReference type="InParanoid" id="A0A409WAY0"/>
<organism evidence="1 2">
    <name type="scientific">Panaeolus cyanescens</name>
    <dbReference type="NCBI Taxonomy" id="181874"/>
    <lineage>
        <taxon>Eukaryota</taxon>
        <taxon>Fungi</taxon>
        <taxon>Dikarya</taxon>
        <taxon>Basidiomycota</taxon>
        <taxon>Agaricomycotina</taxon>
        <taxon>Agaricomycetes</taxon>
        <taxon>Agaricomycetidae</taxon>
        <taxon>Agaricales</taxon>
        <taxon>Agaricineae</taxon>
        <taxon>Galeropsidaceae</taxon>
        <taxon>Panaeolus</taxon>
    </lineage>
</organism>
<sequence length="320" mass="36915">MDTDFASDPLLPPEIERMIFEIAFDIQSPQDNWKLVSVAKRVRTWLRPLIYSTFIQFVNAKAFPNMKTYPGFIDLKEICQFALNHLVDLSNLTTHDAVSDLLEKCPNLTNLACWGHIDAHHLWPSLSKLSKLRRLSAKVEHISSTQFLSATFSSRLTHLEMLEPTNDWKFESLISLTSLTHLAIFYPSFTLDYKRLGTILQACHGIHVFVLTTQHGDLGEAGKDLYVADCRMVVLDDSLSEMKHWIYDVNGHNDSWEYAEQVVLMRRVRWIQLDILCHRNITAFQYVKTILGTPWDDYLTEEGMKWIQNSILSELGPLSD</sequence>
<keyword evidence="2" id="KW-1185">Reference proteome</keyword>
<dbReference type="AlphaFoldDB" id="A0A409WAY0"/>
<evidence type="ECO:0000313" key="2">
    <source>
        <dbReference type="Proteomes" id="UP000284842"/>
    </source>
</evidence>
<comment type="caution">
    <text evidence="1">The sequence shown here is derived from an EMBL/GenBank/DDBJ whole genome shotgun (WGS) entry which is preliminary data.</text>
</comment>
<accession>A0A409WAY0</accession>
<evidence type="ECO:0008006" key="3">
    <source>
        <dbReference type="Google" id="ProtNLM"/>
    </source>
</evidence>
<dbReference type="SUPFAM" id="SSF52058">
    <property type="entry name" value="L domain-like"/>
    <property type="match status" value="1"/>
</dbReference>
<evidence type="ECO:0000313" key="1">
    <source>
        <dbReference type="EMBL" id="PPQ75651.1"/>
    </source>
</evidence>